<organism evidence="1 2">
    <name type="scientific">Miscanthus lutarioriparius</name>
    <dbReference type="NCBI Taxonomy" id="422564"/>
    <lineage>
        <taxon>Eukaryota</taxon>
        <taxon>Viridiplantae</taxon>
        <taxon>Streptophyta</taxon>
        <taxon>Embryophyta</taxon>
        <taxon>Tracheophyta</taxon>
        <taxon>Spermatophyta</taxon>
        <taxon>Magnoliopsida</taxon>
        <taxon>Liliopsida</taxon>
        <taxon>Poales</taxon>
        <taxon>Poaceae</taxon>
        <taxon>PACMAD clade</taxon>
        <taxon>Panicoideae</taxon>
        <taxon>Andropogonodae</taxon>
        <taxon>Andropogoneae</taxon>
        <taxon>Saccharinae</taxon>
        <taxon>Miscanthus</taxon>
    </lineage>
</organism>
<protein>
    <submittedName>
        <fullName evidence="1">Uncharacterized protein</fullName>
    </submittedName>
</protein>
<keyword evidence="2" id="KW-1185">Reference proteome</keyword>
<dbReference type="EMBL" id="CAJGYO010000003">
    <property type="protein sequence ID" value="CAD6219992.1"/>
    <property type="molecule type" value="Genomic_DNA"/>
</dbReference>
<proteinExistence type="predicted"/>
<dbReference type="Proteomes" id="UP000604825">
    <property type="component" value="Unassembled WGS sequence"/>
</dbReference>
<evidence type="ECO:0000313" key="1">
    <source>
        <dbReference type="EMBL" id="CAD6219992.1"/>
    </source>
</evidence>
<evidence type="ECO:0000313" key="2">
    <source>
        <dbReference type="Proteomes" id="UP000604825"/>
    </source>
</evidence>
<dbReference type="OrthoDB" id="676141at2759"/>
<accession>A0A811NCE1</accession>
<reference evidence="1" key="1">
    <citation type="submission" date="2020-10" db="EMBL/GenBank/DDBJ databases">
        <authorList>
            <person name="Han B."/>
            <person name="Lu T."/>
            <person name="Zhao Q."/>
            <person name="Huang X."/>
            <person name="Zhao Y."/>
        </authorList>
    </citation>
    <scope>NUCLEOTIDE SEQUENCE</scope>
</reference>
<name>A0A811NCE1_9POAL</name>
<gene>
    <name evidence="1" type="ORF">NCGR_LOCUS13579</name>
</gene>
<sequence length="177" mass="19721">MSISCARSQFVILRCSSQALVPSPVKTCVLVQTRACSLPLFAVRRSSVQSSPKLTRLWLTVLSFQAPISAHPEPVHAQHQEQEQQFTLIGFSAAIMCYVCEHSGQSRLQYMFQHRTSVSQAEWSMASNKSLFSIQGASDLYPGSRSHFDFYYYEAMAEAADSKLPSQCSALSRDARS</sequence>
<comment type="caution">
    <text evidence="1">The sequence shown here is derived from an EMBL/GenBank/DDBJ whole genome shotgun (WGS) entry which is preliminary data.</text>
</comment>
<dbReference type="AlphaFoldDB" id="A0A811NCE1"/>